<comment type="similarity">
    <text evidence="2">Belongs to the pterin-4-alpha-carbinolamine dehydratase family.</text>
</comment>
<comment type="caution">
    <text evidence="5">The sequence shown here is derived from an EMBL/GenBank/DDBJ whole genome shotgun (WGS) entry which is preliminary data.</text>
</comment>
<dbReference type="EC" id="4.2.1.96" evidence="3"/>
<evidence type="ECO:0000313" key="5">
    <source>
        <dbReference type="EMBL" id="KAJ7039518.1"/>
    </source>
</evidence>
<reference evidence="5" key="1">
    <citation type="submission" date="2023-03" db="EMBL/GenBank/DDBJ databases">
        <title>Massive genome expansion in bonnet fungi (Mycena s.s.) driven by repeated elements and novel gene families across ecological guilds.</title>
        <authorList>
            <consortium name="Lawrence Berkeley National Laboratory"/>
            <person name="Harder C.B."/>
            <person name="Miyauchi S."/>
            <person name="Viragh M."/>
            <person name="Kuo A."/>
            <person name="Thoen E."/>
            <person name="Andreopoulos B."/>
            <person name="Lu D."/>
            <person name="Skrede I."/>
            <person name="Drula E."/>
            <person name="Henrissat B."/>
            <person name="Morin E."/>
            <person name="Kohler A."/>
            <person name="Barry K."/>
            <person name="LaButti K."/>
            <person name="Morin E."/>
            <person name="Salamov A."/>
            <person name="Lipzen A."/>
            <person name="Mereny Z."/>
            <person name="Hegedus B."/>
            <person name="Baldrian P."/>
            <person name="Stursova M."/>
            <person name="Weitz H."/>
            <person name="Taylor A."/>
            <person name="Grigoriev I.V."/>
            <person name="Nagy L.G."/>
            <person name="Martin F."/>
            <person name="Kauserud H."/>
        </authorList>
    </citation>
    <scope>NUCLEOTIDE SEQUENCE</scope>
    <source>
        <strain evidence="5">CBHHK200</strain>
    </source>
</reference>
<dbReference type="GO" id="GO:0006729">
    <property type="term" value="P:tetrahydrobiopterin biosynthetic process"/>
    <property type="evidence" value="ECO:0007669"/>
    <property type="project" value="InterPro"/>
</dbReference>
<dbReference type="AlphaFoldDB" id="A0AAD6X570"/>
<dbReference type="InterPro" id="IPR001533">
    <property type="entry name" value="Pterin_deHydtase"/>
</dbReference>
<sequence length="348" mass="38898">MFALRLSRSLYVPVHLCGPARWLHSLPIPTKPKGWPTPWITEDDATNYLFPLYLKGWYLSTVPNDHRTLRVAGLACRFTFPNASPAAAFIKDIMTLTETENHHPCWLRVENSSKNAVVTVCTTTHSALRPEWDPTDTPDDRALEGITLRDLRFAALVTSLPSNTYAPSAEIGPSSTRPVWDELSATLRRWSTPTAPPSASSKQTQKVTATGDILAQKAARTRKGPPICPACRGAHILNACPTRDSIPPPPCTVCQGLHWRVDCPLLKQSQRTALPLFEIKRTLKETLKSTPRAEPLPPTPVPLTVAALIGRSTAVFRKPRRKFWKAFRYRYPTLNLNPPRTALKKPRR</sequence>
<dbReference type="SUPFAM" id="SSF55248">
    <property type="entry name" value="PCD-like"/>
    <property type="match status" value="1"/>
</dbReference>
<name>A0AAD6X570_9AGAR</name>
<keyword evidence="4" id="KW-0456">Lyase</keyword>
<evidence type="ECO:0000313" key="6">
    <source>
        <dbReference type="Proteomes" id="UP001218188"/>
    </source>
</evidence>
<comment type="catalytic activity">
    <reaction evidence="1">
        <text>(4aS,6R)-4a-hydroxy-L-erythro-5,6,7,8-tetrahydrobiopterin = (6R)-L-erythro-6,7-dihydrobiopterin + H2O</text>
        <dbReference type="Rhea" id="RHEA:11920"/>
        <dbReference type="ChEBI" id="CHEBI:15377"/>
        <dbReference type="ChEBI" id="CHEBI:15642"/>
        <dbReference type="ChEBI" id="CHEBI:43120"/>
        <dbReference type="EC" id="4.2.1.96"/>
    </reaction>
</comment>
<gene>
    <name evidence="5" type="ORF">C8F04DRAFT_1317409</name>
</gene>
<evidence type="ECO:0000256" key="1">
    <source>
        <dbReference type="ARBA" id="ARBA00001554"/>
    </source>
</evidence>
<evidence type="ECO:0000256" key="4">
    <source>
        <dbReference type="ARBA" id="ARBA00023239"/>
    </source>
</evidence>
<keyword evidence="6" id="KW-1185">Reference proteome</keyword>
<evidence type="ECO:0000256" key="3">
    <source>
        <dbReference type="ARBA" id="ARBA00013252"/>
    </source>
</evidence>
<dbReference type="Gene3D" id="3.30.1360.20">
    <property type="entry name" value="Transcriptional coactivator/pterin dehydratase"/>
    <property type="match status" value="1"/>
</dbReference>
<organism evidence="5 6">
    <name type="scientific">Mycena alexandri</name>
    <dbReference type="NCBI Taxonomy" id="1745969"/>
    <lineage>
        <taxon>Eukaryota</taxon>
        <taxon>Fungi</taxon>
        <taxon>Dikarya</taxon>
        <taxon>Basidiomycota</taxon>
        <taxon>Agaricomycotina</taxon>
        <taxon>Agaricomycetes</taxon>
        <taxon>Agaricomycetidae</taxon>
        <taxon>Agaricales</taxon>
        <taxon>Marasmiineae</taxon>
        <taxon>Mycenaceae</taxon>
        <taxon>Mycena</taxon>
    </lineage>
</organism>
<dbReference type="Proteomes" id="UP001218188">
    <property type="component" value="Unassembled WGS sequence"/>
</dbReference>
<dbReference type="InterPro" id="IPR036428">
    <property type="entry name" value="PCD_sf"/>
</dbReference>
<proteinExistence type="inferred from homology"/>
<dbReference type="EMBL" id="JARJCM010000026">
    <property type="protein sequence ID" value="KAJ7039518.1"/>
    <property type="molecule type" value="Genomic_DNA"/>
</dbReference>
<protein>
    <recommendedName>
        <fullName evidence="3">4a-hydroxytetrahydrobiopterin dehydratase</fullName>
        <ecNumber evidence="3">4.2.1.96</ecNumber>
    </recommendedName>
</protein>
<accession>A0AAD6X570</accession>
<dbReference type="GO" id="GO:0008124">
    <property type="term" value="F:4-alpha-hydroxytetrahydrobiopterin dehydratase activity"/>
    <property type="evidence" value="ECO:0007669"/>
    <property type="project" value="UniProtKB-EC"/>
</dbReference>
<evidence type="ECO:0000256" key="2">
    <source>
        <dbReference type="ARBA" id="ARBA00006472"/>
    </source>
</evidence>
<dbReference type="Pfam" id="PF01329">
    <property type="entry name" value="Pterin_4a"/>
    <property type="match status" value="1"/>
</dbReference>